<evidence type="ECO:0000313" key="2">
    <source>
        <dbReference type="Proteomes" id="UP000053097"/>
    </source>
</evidence>
<keyword evidence="2" id="KW-1185">Reference proteome</keyword>
<dbReference type="STRING" id="2015173.A0A026VZP7"/>
<sequence length="138" mass="15352">QASLDLGLCINKDKGILHNLCAAPIMFHVAHDPSILTELDKGLESVENVDYLKVLEFVAAGPGIGLTKELVKEHSQKAMEVLSVFKENDARKALSNILIALLFVNVPSRALWLILCLDQLQRTRAPTQNIIHITIYFH</sequence>
<dbReference type="Gene3D" id="1.10.600.10">
    <property type="entry name" value="Farnesyl Diphosphate Synthase"/>
    <property type="match status" value="1"/>
</dbReference>
<feature type="non-terminal residue" evidence="1">
    <location>
        <position position="1"/>
    </location>
</feature>
<proteinExistence type="predicted"/>
<dbReference type="OrthoDB" id="9983019at2759"/>
<dbReference type="AlphaFoldDB" id="A0A026VZP7"/>
<dbReference type="EMBL" id="KK107526">
    <property type="protein sequence ID" value="EZA49283.1"/>
    <property type="molecule type" value="Genomic_DNA"/>
</dbReference>
<organism evidence="1 2">
    <name type="scientific">Ooceraea biroi</name>
    <name type="common">Clonal raider ant</name>
    <name type="synonym">Cerapachys biroi</name>
    <dbReference type="NCBI Taxonomy" id="2015173"/>
    <lineage>
        <taxon>Eukaryota</taxon>
        <taxon>Metazoa</taxon>
        <taxon>Ecdysozoa</taxon>
        <taxon>Arthropoda</taxon>
        <taxon>Hexapoda</taxon>
        <taxon>Insecta</taxon>
        <taxon>Pterygota</taxon>
        <taxon>Neoptera</taxon>
        <taxon>Endopterygota</taxon>
        <taxon>Hymenoptera</taxon>
        <taxon>Apocrita</taxon>
        <taxon>Aculeata</taxon>
        <taxon>Formicoidea</taxon>
        <taxon>Formicidae</taxon>
        <taxon>Dorylinae</taxon>
        <taxon>Ooceraea</taxon>
    </lineage>
</organism>
<dbReference type="Proteomes" id="UP000053097">
    <property type="component" value="Unassembled WGS sequence"/>
</dbReference>
<protein>
    <submittedName>
        <fullName evidence="1">Uncharacterized protein</fullName>
    </submittedName>
</protein>
<dbReference type="SUPFAM" id="SSF48576">
    <property type="entry name" value="Terpenoid synthases"/>
    <property type="match status" value="1"/>
</dbReference>
<evidence type="ECO:0000313" key="1">
    <source>
        <dbReference type="EMBL" id="EZA49283.1"/>
    </source>
</evidence>
<reference evidence="1 2" key="1">
    <citation type="journal article" date="2014" name="Curr. Biol.">
        <title>The genome of the clonal raider ant Cerapachys biroi.</title>
        <authorList>
            <person name="Oxley P.R."/>
            <person name="Ji L."/>
            <person name="Fetter-Pruneda I."/>
            <person name="McKenzie S.K."/>
            <person name="Li C."/>
            <person name="Hu H."/>
            <person name="Zhang G."/>
            <person name="Kronauer D.J."/>
        </authorList>
    </citation>
    <scope>NUCLEOTIDE SEQUENCE [LARGE SCALE GENOMIC DNA]</scope>
</reference>
<accession>A0A026VZP7</accession>
<name>A0A026VZP7_OOCBI</name>
<dbReference type="InterPro" id="IPR008949">
    <property type="entry name" value="Isoprenoid_synthase_dom_sf"/>
</dbReference>
<gene>
    <name evidence="1" type="ORF">X777_12455</name>
</gene>